<accession>A0A520MH54</accession>
<evidence type="ECO:0000313" key="1">
    <source>
        <dbReference type="EMBL" id="RZO20550.1"/>
    </source>
</evidence>
<evidence type="ECO:0008006" key="3">
    <source>
        <dbReference type="Google" id="ProtNLM"/>
    </source>
</evidence>
<dbReference type="Pfam" id="PF08757">
    <property type="entry name" value="CotH"/>
    <property type="match status" value="1"/>
</dbReference>
<comment type="caution">
    <text evidence="1">The sequence shown here is derived from an EMBL/GenBank/DDBJ whole genome shotgun (WGS) entry which is preliminary data.</text>
</comment>
<protein>
    <recommendedName>
        <fullName evidence="3">Spore coat protein CotH</fullName>
    </recommendedName>
</protein>
<gene>
    <name evidence="1" type="ORF">EVB03_03870</name>
</gene>
<sequence length="222" mass="25618">MGGDQGGQVWIGDVSVLTSDGTELVTNGDFQSGVAGWEGGAATAENIKTHPIGTEGYAEYIDVDSFVDWFLISEITKNVDSMFFSSMFLNVMPGEKIKMGPLWDFDLSFGNVDYADSRYAEGWWVKYHPWYERLFQDPAFVEEVKVRFAFFKGNQDFILNKIDAYAEQLQWAQQENNDKWQTIGQYVWPNPVVFDTYQEEVDHMKEWYVNRMNWLDSALDSL</sequence>
<organism evidence="1 2">
    <name type="scientific">SAR92 clade bacterium</name>
    <dbReference type="NCBI Taxonomy" id="2315479"/>
    <lineage>
        <taxon>Bacteria</taxon>
        <taxon>Pseudomonadati</taxon>
        <taxon>Pseudomonadota</taxon>
        <taxon>Gammaproteobacteria</taxon>
        <taxon>Cellvibrionales</taxon>
        <taxon>Porticoccaceae</taxon>
        <taxon>SAR92 clade</taxon>
    </lineage>
</organism>
<dbReference type="Proteomes" id="UP000315889">
    <property type="component" value="Unassembled WGS sequence"/>
</dbReference>
<evidence type="ECO:0000313" key="2">
    <source>
        <dbReference type="Proteomes" id="UP000315889"/>
    </source>
</evidence>
<proteinExistence type="predicted"/>
<dbReference type="InterPro" id="IPR014867">
    <property type="entry name" value="Spore_coat_CotH_CotH2/3/7"/>
</dbReference>
<dbReference type="EMBL" id="SHBP01000004">
    <property type="protein sequence ID" value="RZO20550.1"/>
    <property type="molecule type" value="Genomic_DNA"/>
</dbReference>
<reference evidence="1 2" key="1">
    <citation type="submission" date="2019-02" db="EMBL/GenBank/DDBJ databases">
        <title>Prokaryotic population dynamics and viral predation in marine succession experiment using metagenomics: the confinement effect.</title>
        <authorList>
            <person name="Haro-Moreno J.M."/>
            <person name="Rodriguez-Valera F."/>
            <person name="Lopez-Perez M."/>
        </authorList>
    </citation>
    <scope>NUCLEOTIDE SEQUENCE [LARGE SCALE GENOMIC DNA]</scope>
    <source>
        <strain evidence="1">MED-G170</strain>
    </source>
</reference>
<name>A0A520MH54_9GAMM</name>
<dbReference type="AlphaFoldDB" id="A0A520MH54"/>
<dbReference type="Gene3D" id="2.60.120.260">
    <property type="entry name" value="Galactose-binding domain-like"/>
    <property type="match status" value="1"/>
</dbReference>